<accession>A0A5D3BRB8</accession>
<name>A0A5D3BRB8_CUCMM</name>
<dbReference type="PANTHER" id="PTHR15503:SF45">
    <property type="entry name" value="RNA-DIRECTED DNA POLYMERASE HOMOLOG"/>
    <property type="match status" value="1"/>
</dbReference>
<dbReference type="EMBL" id="SSTD01016175">
    <property type="protein sequence ID" value="TYK01558.1"/>
    <property type="molecule type" value="Genomic_DNA"/>
</dbReference>
<organism evidence="1 2">
    <name type="scientific">Cucumis melo var. makuwa</name>
    <name type="common">Oriental melon</name>
    <dbReference type="NCBI Taxonomy" id="1194695"/>
    <lineage>
        <taxon>Eukaryota</taxon>
        <taxon>Viridiplantae</taxon>
        <taxon>Streptophyta</taxon>
        <taxon>Embryophyta</taxon>
        <taxon>Tracheophyta</taxon>
        <taxon>Spermatophyta</taxon>
        <taxon>Magnoliopsida</taxon>
        <taxon>eudicotyledons</taxon>
        <taxon>Gunneridae</taxon>
        <taxon>Pentapetalae</taxon>
        <taxon>rosids</taxon>
        <taxon>fabids</taxon>
        <taxon>Cucurbitales</taxon>
        <taxon>Cucurbitaceae</taxon>
        <taxon>Benincaseae</taxon>
        <taxon>Cucumis</taxon>
    </lineage>
</organism>
<protein>
    <submittedName>
        <fullName evidence="1">DNA/RNA polymerases superfamily protein</fullName>
    </submittedName>
</protein>
<evidence type="ECO:0000313" key="1">
    <source>
        <dbReference type="EMBL" id="TYK01558.1"/>
    </source>
</evidence>
<dbReference type="InterPro" id="IPR032567">
    <property type="entry name" value="RTL1-rel"/>
</dbReference>
<reference evidence="1 2" key="1">
    <citation type="submission" date="2019-08" db="EMBL/GenBank/DDBJ databases">
        <title>Draft genome sequences of two oriental melons (Cucumis melo L. var makuwa).</title>
        <authorList>
            <person name="Kwon S.-Y."/>
        </authorList>
    </citation>
    <scope>NUCLEOTIDE SEQUENCE [LARGE SCALE GENOMIC DNA]</scope>
    <source>
        <strain evidence="2">cv. Chang Bougi</strain>
        <tissue evidence="1">Leaf</tissue>
    </source>
</reference>
<sequence length="192" mass="22440">MVESVCRDCEIRIEDIVMKVDCELDKLDMILEMYFLTKYHAARDCSNNEVVLKELEKFKVKIVSNKKVELANIISVLKAMKFIRKRYIVYLPYIVDTQAVNNDPISVLIVCKYLDVFSKEMNGLPLKREIKFTIEVVLETTPISQTSYSMEPSELKELKDQLEELLERCYIQPNTSPWGTPILFVKKNDMDQ</sequence>
<dbReference type="AlphaFoldDB" id="A0A5D3BRB8"/>
<dbReference type="PANTHER" id="PTHR15503">
    <property type="entry name" value="LDOC1 RELATED"/>
    <property type="match status" value="1"/>
</dbReference>
<dbReference type="Proteomes" id="UP000321947">
    <property type="component" value="Unassembled WGS sequence"/>
</dbReference>
<evidence type="ECO:0000313" key="2">
    <source>
        <dbReference type="Proteomes" id="UP000321947"/>
    </source>
</evidence>
<gene>
    <name evidence="1" type="ORF">E5676_scaffold451G001320</name>
</gene>
<dbReference type="Gene3D" id="3.10.10.10">
    <property type="entry name" value="HIV Type 1 Reverse Transcriptase, subunit A, domain 1"/>
    <property type="match status" value="1"/>
</dbReference>
<dbReference type="InterPro" id="IPR043502">
    <property type="entry name" value="DNA/RNA_pol_sf"/>
</dbReference>
<dbReference type="Pfam" id="PF08284">
    <property type="entry name" value="RVP_2"/>
    <property type="match status" value="1"/>
</dbReference>
<comment type="caution">
    <text evidence="1">The sequence shown here is derived from an EMBL/GenBank/DDBJ whole genome shotgun (WGS) entry which is preliminary data.</text>
</comment>
<dbReference type="SUPFAM" id="SSF56672">
    <property type="entry name" value="DNA/RNA polymerases"/>
    <property type="match status" value="1"/>
</dbReference>
<proteinExistence type="predicted"/>